<evidence type="ECO:0000313" key="6">
    <source>
        <dbReference type="EMBL" id="KJU87366.1"/>
    </source>
</evidence>
<dbReference type="GO" id="GO:0003677">
    <property type="term" value="F:DNA binding"/>
    <property type="evidence" value="ECO:0007669"/>
    <property type="project" value="UniProtKB-KW"/>
</dbReference>
<dbReference type="NCBIfam" id="NF033527">
    <property type="entry name" value="transpos_Tn3"/>
    <property type="match status" value="1"/>
</dbReference>
<dbReference type="InterPro" id="IPR002513">
    <property type="entry name" value="Tn3_Tnp_DDE_dom"/>
</dbReference>
<evidence type="ECO:0000313" key="7">
    <source>
        <dbReference type="Proteomes" id="UP000033423"/>
    </source>
</evidence>
<dbReference type="PATRIC" id="fig|29290.4.peg.609"/>
<keyword evidence="3" id="KW-0238">DNA-binding</keyword>
<keyword evidence="2" id="KW-0815">Transposition</keyword>
<dbReference type="Pfam" id="PF01526">
    <property type="entry name" value="DDE_Tnp_Tn3"/>
    <property type="match status" value="1"/>
</dbReference>
<reference evidence="6 7" key="1">
    <citation type="submission" date="2015-02" db="EMBL/GenBank/DDBJ databases">
        <title>Single-cell genomics of uncultivated deep-branching MTB reveals a conserved set of magnetosome genes.</title>
        <authorList>
            <person name="Kolinko S."/>
            <person name="Richter M."/>
            <person name="Glockner F.O."/>
            <person name="Brachmann A."/>
            <person name="Schuler D."/>
        </authorList>
    </citation>
    <scope>NUCLEOTIDE SEQUENCE [LARGE SCALE GENOMIC DNA]</scope>
    <source>
        <strain evidence="6">TM-1</strain>
    </source>
</reference>
<accession>A0A0F3GZN5</accession>
<evidence type="ECO:0000259" key="5">
    <source>
        <dbReference type="Pfam" id="PF01526"/>
    </source>
</evidence>
<organism evidence="6 7">
    <name type="scientific">Candidatus Magnetobacterium bavaricum</name>
    <dbReference type="NCBI Taxonomy" id="29290"/>
    <lineage>
        <taxon>Bacteria</taxon>
        <taxon>Pseudomonadati</taxon>
        <taxon>Nitrospirota</taxon>
        <taxon>Thermodesulfovibrionia</taxon>
        <taxon>Thermodesulfovibrionales</taxon>
        <taxon>Candidatus Magnetobacteriaceae</taxon>
        <taxon>Candidatus Magnetobacterium</taxon>
    </lineage>
</organism>
<dbReference type="InterPro" id="IPR047653">
    <property type="entry name" value="Tn3-like_transpos"/>
</dbReference>
<dbReference type="Proteomes" id="UP000033423">
    <property type="component" value="Unassembled WGS sequence"/>
</dbReference>
<dbReference type="GO" id="GO:0006313">
    <property type="term" value="P:DNA transposition"/>
    <property type="evidence" value="ECO:0007669"/>
    <property type="project" value="InterPro"/>
</dbReference>
<protein>
    <submittedName>
        <fullName evidence="6">Transposase Tn3 family protein</fullName>
    </submittedName>
</protein>
<dbReference type="AlphaFoldDB" id="A0A0F3GZN5"/>
<name>A0A0F3GZN5_9BACT</name>
<keyword evidence="4" id="KW-0233">DNA recombination</keyword>
<evidence type="ECO:0000256" key="4">
    <source>
        <dbReference type="ARBA" id="ARBA00023172"/>
    </source>
</evidence>
<comment type="caution">
    <text evidence="6">The sequence shown here is derived from an EMBL/GenBank/DDBJ whole genome shotgun (WGS) entry which is preliminary data.</text>
</comment>
<dbReference type="GO" id="GO:0004803">
    <property type="term" value="F:transposase activity"/>
    <property type="evidence" value="ECO:0007669"/>
    <property type="project" value="InterPro"/>
</dbReference>
<gene>
    <name evidence="6" type="ORF">MBAV_000444</name>
</gene>
<sequence>MQSYPIIGELSQKMTKHLVILELIEKTVQDDKLTDGDKVNAIKQLLTENQKQEYASLKKELGHLSKESSRITKNNDYYDILDSKSIKLQNRVSDIIKNIEFDEGTSSQQLIDAIRFYKSKDGIVPNPPLDFLGKNEQSILYDRQGKFRMSLYKVMLFEHVDSGIKSGSLNLRYSYKYRAFNDYLIQYETWVKDKDEFLDKAGLLALKKFANIEDELDKAIRTQFQTTNENIINKHNQHATIGTDGKLKVQTPADDKEIIDNHIDLFPKERFISLFEVLSTVNKVCRFTDPMEHLQVKHTRDKPQEQIFIAGIIGYGCNLGVRKIAKISRNVNANELENTVNWYFTNENTSMANNNILELIEMLHLPHIFKQNQNITHTSSDGQKFAISVESLNANYSYKYFGKGKGVSVYSFIDESHRLFYSTVINSSEREAAYVIDGLLHNDVVQSDIHSTDTHGYSEIVFAVTHLLGISFAPRIKDFRDQSLYSFEDVSILKKLGYPILPNGKINTKIIEEHWDDILRLVVTIRLKESSASQLFRRLSSYSKQHPLYRSLKEFGRIIKTLFLLKYIDDVGLRQSIEKQLNKIESSNKFGKAVFYGNNQEFQQATKDEQLIVDGCKRLIENAIICWNYLYLTKMIMNTQTENEKRNLLDVIRNGSVIVWQHINLQGEYDFSEESLKDSIEFILPDLLETQMV</sequence>
<keyword evidence="7" id="KW-1185">Reference proteome</keyword>
<comment type="similarity">
    <text evidence="1">Belongs to the transposase 7 family.</text>
</comment>
<dbReference type="EMBL" id="LACI01000208">
    <property type="protein sequence ID" value="KJU87366.1"/>
    <property type="molecule type" value="Genomic_DNA"/>
</dbReference>
<feature type="domain" description="Tn3 transposase DDE" evidence="5">
    <location>
        <begin position="276"/>
        <end position="669"/>
    </location>
</feature>
<evidence type="ECO:0000256" key="2">
    <source>
        <dbReference type="ARBA" id="ARBA00022578"/>
    </source>
</evidence>
<evidence type="ECO:0000256" key="3">
    <source>
        <dbReference type="ARBA" id="ARBA00023125"/>
    </source>
</evidence>
<proteinExistence type="inferred from homology"/>
<evidence type="ECO:0000256" key="1">
    <source>
        <dbReference type="ARBA" id="ARBA00009402"/>
    </source>
</evidence>